<organism evidence="1 2">
    <name type="scientific">Dreissena polymorpha</name>
    <name type="common">Zebra mussel</name>
    <name type="synonym">Mytilus polymorpha</name>
    <dbReference type="NCBI Taxonomy" id="45954"/>
    <lineage>
        <taxon>Eukaryota</taxon>
        <taxon>Metazoa</taxon>
        <taxon>Spiralia</taxon>
        <taxon>Lophotrochozoa</taxon>
        <taxon>Mollusca</taxon>
        <taxon>Bivalvia</taxon>
        <taxon>Autobranchia</taxon>
        <taxon>Heteroconchia</taxon>
        <taxon>Euheterodonta</taxon>
        <taxon>Imparidentia</taxon>
        <taxon>Neoheterodontei</taxon>
        <taxon>Myida</taxon>
        <taxon>Dreissenoidea</taxon>
        <taxon>Dreissenidae</taxon>
        <taxon>Dreissena</taxon>
    </lineage>
</organism>
<comment type="caution">
    <text evidence="1">The sequence shown here is derived from an EMBL/GenBank/DDBJ whole genome shotgun (WGS) entry which is preliminary data.</text>
</comment>
<proteinExistence type="predicted"/>
<keyword evidence="2" id="KW-1185">Reference proteome</keyword>
<reference evidence="1" key="1">
    <citation type="journal article" date="2019" name="bioRxiv">
        <title>The Genome of the Zebra Mussel, Dreissena polymorpha: A Resource for Invasive Species Research.</title>
        <authorList>
            <person name="McCartney M.A."/>
            <person name="Auch B."/>
            <person name="Kono T."/>
            <person name="Mallez S."/>
            <person name="Zhang Y."/>
            <person name="Obille A."/>
            <person name="Becker A."/>
            <person name="Abrahante J.E."/>
            <person name="Garbe J."/>
            <person name="Badalamenti J.P."/>
            <person name="Herman A."/>
            <person name="Mangelson H."/>
            <person name="Liachko I."/>
            <person name="Sullivan S."/>
            <person name="Sone E.D."/>
            <person name="Koren S."/>
            <person name="Silverstein K.A.T."/>
            <person name="Beckman K.B."/>
            <person name="Gohl D.M."/>
        </authorList>
    </citation>
    <scope>NUCLEOTIDE SEQUENCE</scope>
    <source>
        <strain evidence="1">Duluth1</strain>
        <tissue evidence="1">Whole animal</tissue>
    </source>
</reference>
<accession>A0A9D4BHM1</accession>
<evidence type="ECO:0000313" key="2">
    <source>
        <dbReference type="Proteomes" id="UP000828390"/>
    </source>
</evidence>
<reference evidence="1" key="2">
    <citation type="submission" date="2020-11" db="EMBL/GenBank/DDBJ databases">
        <authorList>
            <person name="McCartney M.A."/>
            <person name="Auch B."/>
            <person name="Kono T."/>
            <person name="Mallez S."/>
            <person name="Becker A."/>
            <person name="Gohl D.M."/>
            <person name="Silverstein K.A.T."/>
            <person name="Koren S."/>
            <person name="Bechman K.B."/>
            <person name="Herman A."/>
            <person name="Abrahante J.E."/>
            <person name="Garbe J."/>
        </authorList>
    </citation>
    <scope>NUCLEOTIDE SEQUENCE</scope>
    <source>
        <strain evidence="1">Duluth1</strain>
        <tissue evidence="1">Whole animal</tissue>
    </source>
</reference>
<protein>
    <submittedName>
        <fullName evidence="1">Uncharacterized protein</fullName>
    </submittedName>
</protein>
<name>A0A9D4BHM1_DREPO</name>
<dbReference type="Proteomes" id="UP000828390">
    <property type="component" value="Unassembled WGS sequence"/>
</dbReference>
<dbReference type="AlphaFoldDB" id="A0A9D4BHM1"/>
<gene>
    <name evidence="1" type="ORF">DPMN_082774</name>
</gene>
<evidence type="ECO:0000313" key="1">
    <source>
        <dbReference type="EMBL" id="KAH3695317.1"/>
    </source>
</evidence>
<dbReference type="EMBL" id="JAIWYP010000016">
    <property type="protein sequence ID" value="KAH3695317.1"/>
    <property type="molecule type" value="Genomic_DNA"/>
</dbReference>
<sequence>MSEHLPCKPRIPDVSPYLSNRQVIDWVQGSNSGVKTSHISDRFPFRIQARLLPFKRWVFGFYPQSNDFSRKWPQSEHSHST</sequence>